<organism evidence="12 13">
    <name type="scientific">Trichoderma harzianum</name>
    <name type="common">Hypocrea lixii</name>
    <dbReference type="NCBI Taxonomy" id="5544"/>
    <lineage>
        <taxon>Eukaryota</taxon>
        <taxon>Fungi</taxon>
        <taxon>Dikarya</taxon>
        <taxon>Ascomycota</taxon>
        <taxon>Pezizomycotina</taxon>
        <taxon>Sordariomycetes</taxon>
        <taxon>Hypocreomycetidae</taxon>
        <taxon>Hypocreales</taxon>
        <taxon>Hypocreaceae</taxon>
        <taxon>Trichoderma</taxon>
    </lineage>
</organism>
<comment type="subcellular location">
    <subcellularLocation>
        <location evidence="1">Membrane</location>
    </subcellularLocation>
</comment>
<dbReference type="InterPro" id="IPR017871">
    <property type="entry name" value="ABC_transporter-like_CS"/>
</dbReference>
<dbReference type="OrthoDB" id="6500128at2759"/>
<evidence type="ECO:0000256" key="2">
    <source>
        <dbReference type="ARBA" id="ARBA00022448"/>
    </source>
</evidence>
<dbReference type="PANTHER" id="PTHR24223">
    <property type="entry name" value="ATP-BINDING CASSETTE SUB-FAMILY C"/>
    <property type="match status" value="1"/>
</dbReference>
<dbReference type="OMA" id="EDECKLA"/>
<dbReference type="InterPro" id="IPR003593">
    <property type="entry name" value="AAA+_ATPase"/>
</dbReference>
<accession>A0A0F9XF44</accession>
<dbReference type="SUPFAM" id="SSF52540">
    <property type="entry name" value="P-loop containing nucleoside triphosphate hydrolases"/>
    <property type="match status" value="1"/>
</dbReference>
<dbReference type="FunFam" id="3.40.50.300:FF:001854">
    <property type="entry name" value="ABC multidrug transporter (Eurofung)"/>
    <property type="match status" value="1"/>
</dbReference>
<proteinExistence type="predicted"/>
<evidence type="ECO:0000313" key="13">
    <source>
        <dbReference type="Proteomes" id="UP000034112"/>
    </source>
</evidence>
<sequence length="519" mass="56185">GNANVSLTQAATFGAYAIVAKLSDNQSFSASQAITALSILNVMINPLSFLLGNISSAYAAFGCFKRIQEFLLLNERVDSREICAQPGLSTKSEEAGSQRSSIELRTLDRDNEKGARVSIAAGDFAWKEKKVLSNISVSFSQAQSGSLTMIVGPIGSGKSSLLKAILGETSSTGGKVSLSTPSIAFCDQTPWVMNATIRDNIVAESGHFEDKWFDTVVEACDLAQDFSRLPEGIATVVGDKGVKLSGGQKQRLAIARAIYARKPVAIFDDVFSALDKATERIVFARVFSRDGLLRRSGATVILATHSVHLLPSSDHIIALGQDGQVIEQGTFAKLQESGKYVQSLDVTDPHSDSDSETASKKDVEEIDEKSNESVEEEEVEQEMAEQGLVSSDRSTFKYYFGAMRPLSLAVGGAYVVGQAFSSTFRSVWLTWWGDGRGRSSNDVGYWLSIFTVMAVIEAVLISLAIMHFLIILGPAVSKKFHSRILNAVMKAPMSFLSNSETGSLINRHVFLFTTDLSVY</sequence>
<evidence type="ECO:0000256" key="7">
    <source>
        <dbReference type="ARBA" id="ARBA00023136"/>
    </source>
</evidence>
<feature type="region of interest" description="Disordered" evidence="8">
    <location>
        <begin position="344"/>
        <end position="385"/>
    </location>
</feature>
<evidence type="ECO:0008006" key="14">
    <source>
        <dbReference type="Google" id="ProtNLM"/>
    </source>
</evidence>
<dbReference type="PROSITE" id="PS00211">
    <property type="entry name" value="ABC_TRANSPORTER_1"/>
    <property type="match status" value="1"/>
</dbReference>
<gene>
    <name evidence="12" type="ORF">THAR02_04735</name>
</gene>
<evidence type="ECO:0000256" key="5">
    <source>
        <dbReference type="ARBA" id="ARBA00022840"/>
    </source>
</evidence>
<dbReference type="InterPro" id="IPR011527">
    <property type="entry name" value="ABC1_TM_dom"/>
</dbReference>
<dbReference type="PROSITE" id="PS50893">
    <property type="entry name" value="ABC_TRANSPORTER_2"/>
    <property type="match status" value="1"/>
</dbReference>
<keyword evidence="5" id="KW-0067">ATP-binding</keyword>
<evidence type="ECO:0000259" key="10">
    <source>
        <dbReference type="PROSITE" id="PS50893"/>
    </source>
</evidence>
<dbReference type="AlphaFoldDB" id="A0A0F9XF44"/>
<evidence type="ECO:0000256" key="8">
    <source>
        <dbReference type="SAM" id="MobiDB-lite"/>
    </source>
</evidence>
<dbReference type="PROSITE" id="PS50929">
    <property type="entry name" value="ABC_TM1F"/>
    <property type="match status" value="1"/>
</dbReference>
<dbReference type="GO" id="GO:0005524">
    <property type="term" value="F:ATP binding"/>
    <property type="evidence" value="ECO:0007669"/>
    <property type="project" value="UniProtKB-KW"/>
</dbReference>
<feature type="transmembrane region" description="Helical" evidence="9">
    <location>
        <begin position="406"/>
        <end position="424"/>
    </location>
</feature>
<evidence type="ECO:0000256" key="4">
    <source>
        <dbReference type="ARBA" id="ARBA00022741"/>
    </source>
</evidence>
<dbReference type="InterPro" id="IPR027417">
    <property type="entry name" value="P-loop_NTPase"/>
</dbReference>
<dbReference type="CDD" id="cd03250">
    <property type="entry name" value="ABCC_MRP_domain1"/>
    <property type="match status" value="1"/>
</dbReference>
<dbReference type="InterPro" id="IPR003439">
    <property type="entry name" value="ABC_transporter-like_ATP-bd"/>
</dbReference>
<dbReference type="PANTHER" id="PTHR24223:SF399">
    <property type="entry name" value="ABC TRANSPORTER ATNG"/>
    <property type="match status" value="1"/>
</dbReference>
<dbReference type="InterPro" id="IPR036640">
    <property type="entry name" value="ABC1_TM_sf"/>
</dbReference>
<dbReference type="GO" id="GO:0016887">
    <property type="term" value="F:ATP hydrolysis activity"/>
    <property type="evidence" value="ECO:0007669"/>
    <property type="project" value="InterPro"/>
</dbReference>
<keyword evidence="3 9" id="KW-0812">Transmembrane</keyword>
<dbReference type="Pfam" id="PF00005">
    <property type="entry name" value="ABC_tran"/>
    <property type="match status" value="1"/>
</dbReference>
<dbReference type="GO" id="GO:0016020">
    <property type="term" value="C:membrane"/>
    <property type="evidence" value="ECO:0007669"/>
    <property type="project" value="UniProtKB-SubCell"/>
</dbReference>
<feature type="compositionally biased region" description="Basic and acidic residues" evidence="8">
    <location>
        <begin position="347"/>
        <end position="372"/>
    </location>
</feature>
<reference evidence="13" key="1">
    <citation type="journal article" date="2015" name="Genome Announc.">
        <title>Draft whole-genome sequence of the biocontrol agent Trichoderma harzianum T6776.</title>
        <authorList>
            <person name="Baroncelli R."/>
            <person name="Piaggeschi G."/>
            <person name="Fiorini L."/>
            <person name="Bertolini E."/>
            <person name="Zapparata A."/>
            <person name="Pe M.E."/>
            <person name="Sarrocco S."/>
            <person name="Vannacci G."/>
        </authorList>
    </citation>
    <scope>NUCLEOTIDE SEQUENCE [LARGE SCALE GENOMIC DNA]</scope>
    <source>
        <strain evidence="13">T6776</strain>
    </source>
</reference>
<feature type="transmembrane region" description="Helical" evidence="9">
    <location>
        <begin position="444"/>
        <end position="473"/>
    </location>
</feature>
<dbReference type="Gene3D" id="1.20.1560.10">
    <property type="entry name" value="ABC transporter type 1, transmembrane domain"/>
    <property type="match status" value="2"/>
</dbReference>
<feature type="compositionally biased region" description="Acidic residues" evidence="8">
    <location>
        <begin position="373"/>
        <end position="383"/>
    </location>
</feature>
<evidence type="ECO:0000256" key="6">
    <source>
        <dbReference type="ARBA" id="ARBA00022989"/>
    </source>
</evidence>
<name>A0A0F9XF44_TRIHA</name>
<dbReference type="EMBL" id="JOKZ01000121">
    <property type="protein sequence ID" value="KKP03165.1"/>
    <property type="molecule type" value="Genomic_DNA"/>
</dbReference>
<evidence type="ECO:0000256" key="3">
    <source>
        <dbReference type="ARBA" id="ARBA00022692"/>
    </source>
</evidence>
<comment type="caution">
    <text evidence="12">The sequence shown here is derived from an EMBL/GenBank/DDBJ whole genome shotgun (WGS) entry which is preliminary data.</text>
</comment>
<keyword evidence="4" id="KW-0547">Nucleotide-binding</keyword>
<evidence type="ECO:0000313" key="12">
    <source>
        <dbReference type="EMBL" id="KKP03165.1"/>
    </source>
</evidence>
<keyword evidence="7 9" id="KW-0472">Membrane</keyword>
<keyword evidence="6 9" id="KW-1133">Transmembrane helix</keyword>
<protein>
    <recommendedName>
        <fullName evidence="14">ABC transporter domain-containing protein</fullName>
    </recommendedName>
</protein>
<dbReference type="InterPro" id="IPR050173">
    <property type="entry name" value="ABC_transporter_C-like"/>
</dbReference>
<feature type="domain" description="ABC transporter" evidence="10">
    <location>
        <begin position="119"/>
        <end position="347"/>
    </location>
</feature>
<evidence type="ECO:0000256" key="1">
    <source>
        <dbReference type="ARBA" id="ARBA00004370"/>
    </source>
</evidence>
<keyword evidence="2" id="KW-0813">Transport</keyword>
<dbReference type="Proteomes" id="UP000034112">
    <property type="component" value="Unassembled WGS sequence"/>
</dbReference>
<dbReference type="SMART" id="SM00382">
    <property type="entry name" value="AAA"/>
    <property type="match status" value="1"/>
</dbReference>
<dbReference type="SUPFAM" id="SSF90123">
    <property type="entry name" value="ABC transporter transmembrane region"/>
    <property type="match status" value="1"/>
</dbReference>
<feature type="non-terminal residue" evidence="12">
    <location>
        <position position="1"/>
    </location>
</feature>
<feature type="domain" description="ABC transmembrane type-1" evidence="11">
    <location>
        <begin position="406"/>
        <end position="507"/>
    </location>
</feature>
<evidence type="ECO:0000259" key="11">
    <source>
        <dbReference type="PROSITE" id="PS50929"/>
    </source>
</evidence>
<dbReference type="GO" id="GO:0140359">
    <property type="term" value="F:ABC-type transporter activity"/>
    <property type="evidence" value="ECO:0007669"/>
    <property type="project" value="InterPro"/>
</dbReference>
<dbReference type="Gene3D" id="3.40.50.300">
    <property type="entry name" value="P-loop containing nucleotide triphosphate hydrolases"/>
    <property type="match status" value="1"/>
</dbReference>
<evidence type="ECO:0000256" key="9">
    <source>
        <dbReference type="SAM" id="Phobius"/>
    </source>
</evidence>
<dbReference type="Pfam" id="PF00664">
    <property type="entry name" value="ABC_membrane"/>
    <property type="match status" value="1"/>
</dbReference>